<evidence type="ECO:0000256" key="5">
    <source>
        <dbReference type="HAMAP-Rule" id="MF_01336"/>
    </source>
</evidence>
<dbReference type="InterPro" id="IPR020930">
    <property type="entry name" value="Ribosomal_uL5_bac-type"/>
</dbReference>
<dbReference type="Gene3D" id="2.40.240.10">
    <property type="entry name" value="Ribosomal Protein L25, Chain P"/>
    <property type="match status" value="1"/>
</dbReference>
<dbReference type="InterPro" id="IPR020056">
    <property type="entry name" value="Rbsml_bL25/Gln-tRNA_synth_N"/>
</dbReference>
<evidence type="ECO:0000259" key="6">
    <source>
        <dbReference type="Pfam" id="PF01386"/>
    </source>
</evidence>
<dbReference type="HAMAP" id="MF_01336">
    <property type="entry name" value="Ribosomal_bL25"/>
    <property type="match status" value="1"/>
</dbReference>
<feature type="domain" description="Large ribosomal subunit protein bL25 L25" evidence="6">
    <location>
        <begin position="4"/>
        <end position="94"/>
    </location>
</feature>
<proteinExistence type="inferred from homology"/>
<keyword evidence="1 5" id="KW-0699">rRNA-binding</keyword>
<keyword evidence="2 5" id="KW-0694">RNA-binding</keyword>
<comment type="subunit">
    <text evidence="5">Part of the 50S ribosomal subunit; part of the 5S rRNA/L5/L18/L25 subcomplex. Contacts the 5S rRNA. Binds to the 5S rRNA independently of L5 and L18.</text>
</comment>
<dbReference type="RefSeq" id="WP_250248733.1">
    <property type="nucleotide sequence ID" value="NZ_CP097753.1"/>
</dbReference>
<evidence type="ECO:0000256" key="3">
    <source>
        <dbReference type="ARBA" id="ARBA00022980"/>
    </source>
</evidence>
<dbReference type="InterPro" id="IPR020055">
    <property type="entry name" value="Ribosomal_bL25_short"/>
</dbReference>
<dbReference type="AlphaFoldDB" id="A0A9Q8X134"/>
<evidence type="ECO:0000256" key="4">
    <source>
        <dbReference type="ARBA" id="ARBA00023274"/>
    </source>
</evidence>
<dbReference type="Proteomes" id="UP001056209">
    <property type="component" value="Chromosome"/>
</dbReference>
<reference evidence="7" key="1">
    <citation type="submission" date="2022-05" db="EMBL/GenBank/DDBJ databases">
        <title>Impact of host demography and evolutionary history on endosymbiont molecular evolution: a test in carpenter ants (Genus Camponotus) and their Blochmannia endosymbionts.</title>
        <authorList>
            <person name="Manthey J.D."/>
            <person name="Giron J.C."/>
            <person name="Hruska J.P."/>
        </authorList>
    </citation>
    <scope>NUCLEOTIDE SEQUENCE</scope>
    <source>
        <strain evidence="7">C-039</strain>
    </source>
</reference>
<dbReference type="NCBIfam" id="NF004612">
    <property type="entry name" value="PRK05943.1"/>
    <property type="match status" value="1"/>
</dbReference>
<protein>
    <recommendedName>
        <fullName evidence="5">Large ribosomal subunit protein bL25</fullName>
    </recommendedName>
</protein>
<name>A0A9Q8X134_9ENTR</name>
<evidence type="ECO:0000256" key="2">
    <source>
        <dbReference type="ARBA" id="ARBA00022884"/>
    </source>
</evidence>
<dbReference type="EMBL" id="CP097753">
    <property type="protein sequence ID" value="URJ28298.1"/>
    <property type="molecule type" value="Genomic_DNA"/>
</dbReference>
<dbReference type="CDD" id="cd00495">
    <property type="entry name" value="Ribosomal_L25_TL5_CTC"/>
    <property type="match status" value="1"/>
</dbReference>
<evidence type="ECO:0000313" key="7">
    <source>
        <dbReference type="EMBL" id="URJ28298.1"/>
    </source>
</evidence>
<dbReference type="GO" id="GO:0006412">
    <property type="term" value="P:translation"/>
    <property type="evidence" value="ECO:0007669"/>
    <property type="project" value="UniProtKB-UniRule"/>
</dbReference>
<comment type="similarity">
    <text evidence="5">Belongs to the bacterial ribosomal protein bL25 family.</text>
</comment>
<comment type="function">
    <text evidence="5">This is one of the proteins that binds to the 5S RNA in the ribosome where it forms part of the central protuberance.</text>
</comment>
<sequence length="97" mass="11498">MLTIKANLRIHQKKSATRRLRKQNKCPAIIYSKDNEQNLSIILNQNDILHPDIVAQLYKNNLILLFLENKKSITVKIQEIQYHPFKPKPIHIDFIRI</sequence>
<keyword evidence="3 5" id="KW-0689">Ribosomal protein</keyword>
<evidence type="ECO:0000256" key="1">
    <source>
        <dbReference type="ARBA" id="ARBA00022730"/>
    </source>
</evidence>
<dbReference type="GO" id="GO:0008097">
    <property type="term" value="F:5S rRNA binding"/>
    <property type="evidence" value="ECO:0007669"/>
    <property type="project" value="InterPro"/>
</dbReference>
<dbReference type="InterPro" id="IPR011035">
    <property type="entry name" value="Ribosomal_bL25/Gln-tRNA_synth"/>
</dbReference>
<dbReference type="SUPFAM" id="SSF50715">
    <property type="entry name" value="Ribosomal protein L25-like"/>
    <property type="match status" value="1"/>
</dbReference>
<keyword evidence="4 5" id="KW-0687">Ribonucleoprotein</keyword>
<evidence type="ECO:0000313" key="8">
    <source>
        <dbReference type="Proteomes" id="UP001056209"/>
    </source>
</evidence>
<dbReference type="GO" id="GO:0003735">
    <property type="term" value="F:structural constituent of ribosome"/>
    <property type="evidence" value="ECO:0007669"/>
    <property type="project" value="InterPro"/>
</dbReference>
<dbReference type="InterPro" id="IPR029751">
    <property type="entry name" value="Ribosomal_L25_dom"/>
</dbReference>
<dbReference type="PANTHER" id="PTHR33284:SF1">
    <property type="entry name" value="RIBOSOMAL PROTEIN L25_GLN-TRNA SYNTHETASE, ANTI-CODON-BINDING DOMAIN-CONTAINING PROTEIN"/>
    <property type="match status" value="1"/>
</dbReference>
<dbReference type="PANTHER" id="PTHR33284">
    <property type="entry name" value="RIBOSOMAL PROTEIN L25/GLN-TRNA SYNTHETASE, ANTI-CODON-BINDING DOMAIN-CONTAINING PROTEIN"/>
    <property type="match status" value="1"/>
</dbReference>
<organism evidence="7 8">
    <name type="scientific">Candidatus Blochmannia vicinus</name>
    <name type="common">nom. nud.</name>
    <dbReference type="NCBI Taxonomy" id="251540"/>
    <lineage>
        <taxon>Bacteria</taxon>
        <taxon>Pseudomonadati</taxon>
        <taxon>Pseudomonadota</taxon>
        <taxon>Gammaproteobacteria</taxon>
        <taxon>Enterobacterales</taxon>
        <taxon>Enterobacteriaceae</taxon>
        <taxon>ant endosymbionts</taxon>
        <taxon>Candidatus Blochmanniella</taxon>
    </lineage>
</organism>
<accession>A0A9Q8X134</accession>
<dbReference type="Pfam" id="PF01386">
    <property type="entry name" value="Ribosomal_L25p"/>
    <property type="match status" value="1"/>
</dbReference>
<dbReference type="GO" id="GO:0022625">
    <property type="term" value="C:cytosolic large ribosomal subunit"/>
    <property type="evidence" value="ECO:0007669"/>
    <property type="project" value="TreeGrafter"/>
</dbReference>
<gene>
    <name evidence="5 7" type="primary">rplY</name>
    <name evidence="7" type="ORF">M9393_00815</name>
</gene>